<accession>A0AC35GJV3</accession>
<reference evidence="2" key="1">
    <citation type="submission" date="2022-11" db="UniProtKB">
        <authorList>
            <consortium name="WormBaseParasite"/>
        </authorList>
    </citation>
    <scope>IDENTIFICATION</scope>
</reference>
<proteinExistence type="predicted"/>
<evidence type="ECO:0000313" key="2">
    <source>
        <dbReference type="WBParaSite" id="PS1159_v2.g5833.t1"/>
    </source>
</evidence>
<name>A0AC35GJV3_9BILA</name>
<protein>
    <submittedName>
        <fullName evidence="2">Uncharacterized protein</fullName>
    </submittedName>
</protein>
<organism evidence="1 2">
    <name type="scientific">Panagrolaimus sp. PS1159</name>
    <dbReference type="NCBI Taxonomy" id="55785"/>
    <lineage>
        <taxon>Eukaryota</taxon>
        <taxon>Metazoa</taxon>
        <taxon>Ecdysozoa</taxon>
        <taxon>Nematoda</taxon>
        <taxon>Chromadorea</taxon>
        <taxon>Rhabditida</taxon>
        <taxon>Tylenchina</taxon>
        <taxon>Panagrolaimomorpha</taxon>
        <taxon>Panagrolaimoidea</taxon>
        <taxon>Panagrolaimidae</taxon>
        <taxon>Panagrolaimus</taxon>
    </lineage>
</organism>
<dbReference type="WBParaSite" id="PS1159_v2.g5833.t1">
    <property type="protein sequence ID" value="PS1159_v2.g5833.t1"/>
    <property type="gene ID" value="PS1159_v2.g5833"/>
</dbReference>
<evidence type="ECO:0000313" key="1">
    <source>
        <dbReference type="Proteomes" id="UP000887580"/>
    </source>
</evidence>
<dbReference type="Proteomes" id="UP000887580">
    <property type="component" value="Unplaced"/>
</dbReference>
<sequence length="429" mass="48683">MIPMATSFLPSLKLRTLFCRSRWTRRPPSKLPPGFDFAEEALTEKVPAKKDIDYCSCGKTLKCCCSKNFEYHLRANIVCNFITGIMGFEVEVLAGNSQRYYDISGDNLKTLERVFLSHCHAKSLTVTVSTIGTKSKHCNPVNLSSFRCLQSLEYMDIKMNNVATFTCDTPFLFQLKHLSLTRCQMTHYDFCILMNCVADTLESLELIQTNLMDVKCSENVTIMLNELHRLSNLKSLKLDKPWKELQKDHFIYSRLDSLAVSKISFEDLFSASLRKLSCTVISQILTVDGKDYKISDLEALQGIFHHFAAKSYSTIKFGDKRKKSLSKAATKEIDAKSGFRFVLGWPKIEPDESSSNDYLNFRMKEIFAFESLKVFIPRQTKKFGILDSPISLSPAVSPIASSSAEEEEEETTETFHTAFESLPEIYAAS</sequence>